<accession>A0A367ZUB0</accession>
<evidence type="ECO:0000256" key="1">
    <source>
        <dbReference type="SAM" id="Phobius"/>
    </source>
</evidence>
<dbReference type="AlphaFoldDB" id="A0A367ZUB0"/>
<keyword evidence="1" id="KW-1133">Transmembrane helix</keyword>
<organism evidence="2 3">
    <name type="scientific">Candidatus Ozemobacter sibiricus</name>
    <dbReference type="NCBI Taxonomy" id="2268124"/>
    <lineage>
        <taxon>Bacteria</taxon>
        <taxon>Candidatus Ozemobacteria</taxon>
        <taxon>Candidatus Ozemobacterales</taxon>
        <taxon>Candidatus Ozemobacteraceae</taxon>
        <taxon>Candidatus Ozemobacter</taxon>
    </lineage>
</organism>
<dbReference type="EMBL" id="QOQW01000001">
    <property type="protein sequence ID" value="RCK81718.1"/>
    <property type="molecule type" value="Genomic_DNA"/>
</dbReference>
<name>A0A367ZUB0_9BACT</name>
<keyword evidence="1" id="KW-0812">Transmembrane</keyword>
<proteinExistence type="predicted"/>
<sequence length="179" mass="20894">MVGLALTGPGWAVEPGFEITKACRANLTMLNEATAKYVKDGNTQLPTWDKFDNMFTMCLGTKYVPKKPIPPTPDCEYFFVCKNLDNFDWYCNIHGVIGGDKRYTFRYHEYQFTAQVNTKYLTISKYKTHDENLLRWCGYVPTLMEDIKYQYARNPFTTMVIVGFGLMFVWFVYRNIFAP</sequence>
<gene>
    <name evidence="2" type="ORF">OZSIB_0852</name>
</gene>
<reference evidence="2 3" key="1">
    <citation type="submission" date="2018-05" db="EMBL/GenBank/DDBJ databases">
        <title>A metagenomic window into the 2 km-deep terrestrial subsurface aquifer revealed taxonomically and functionally diverse microbial community comprising novel uncultured bacterial lineages.</title>
        <authorList>
            <person name="Kadnikov V.V."/>
            <person name="Mardanov A.V."/>
            <person name="Beletsky A.V."/>
            <person name="Banks D."/>
            <person name="Pimenov N.V."/>
            <person name="Frank Y.A."/>
            <person name="Karnachuk O.V."/>
            <person name="Ravin N.V."/>
        </authorList>
    </citation>
    <scope>NUCLEOTIDE SEQUENCE [LARGE SCALE GENOMIC DNA]</scope>
    <source>
        <strain evidence="2">BY5</strain>
    </source>
</reference>
<evidence type="ECO:0000313" key="3">
    <source>
        <dbReference type="Proteomes" id="UP000252355"/>
    </source>
</evidence>
<comment type="caution">
    <text evidence="2">The sequence shown here is derived from an EMBL/GenBank/DDBJ whole genome shotgun (WGS) entry which is preliminary data.</text>
</comment>
<evidence type="ECO:0000313" key="2">
    <source>
        <dbReference type="EMBL" id="RCK81718.1"/>
    </source>
</evidence>
<feature type="transmembrane region" description="Helical" evidence="1">
    <location>
        <begin position="156"/>
        <end position="173"/>
    </location>
</feature>
<dbReference type="Proteomes" id="UP000252355">
    <property type="component" value="Unassembled WGS sequence"/>
</dbReference>
<keyword evidence="1" id="KW-0472">Membrane</keyword>
<protein>
    <submittedName>
        <fullName evidence="2">Uncharacterized protein</fullName>
    </submittedName>
</protein>